<protein>
    <submittedName>
        <fullName evidence="1">Uncharacterized protein</fullName>
    </submittedName>
</protein>
<name>A0ABR0QTR7_GOSAR</name>
<evidence type="ECO:0000313" key="2">
    <source>
        <dbReference type="Proteomes" id="UP001358586"/>
    </source>
</evidence>
<evidence type="ECO:0000313" key="1">
    <source>
        <dbReference type="EMBL" id="KAK5842725.1"/>
    </source>
</evidence>
<organism evidence="1 2">
    <name type="scientific">Gossypium arboreum</name>
    <name type="common">Tree cotton</name>
    <name type="synonym">Gossypium nanking</name>
    <dbReference type="NCBI Taxonomy" id="29729"/>
    <lineage>
        <taxon>Eukaryota</taxon>
        <taxon>Viridiplantae</taxon>
        <taxon>Streptophyta</taxon>
        <taxon>Embryophyta</taxon>
        <taxon>Tracheophyta</taxon>
        <taxon>Spermatophyta</taxon>
        <taxon>Magnoliopsida</taxon>
        <taxon>eudicotyledons</taxon>
        <taxon>Gunneridae</taxon>
        <taxon>Pentapetalae</taxon>
        <taxon>rosids</taxon>
        <taxon>malvids</taxon>
        <taxon>Malvales</taxon>
        <taxon>Malvaceae</taxon>
        <taxon>Malvoideae</taxon>
        <taxon>Gossypium</taxon>
    </lineage>
</organism>
<dbReference type="EMBL" id="JARKNE010000002">
    <property type="protein sequence ID" value="KAK5842725.1"/>
    <property type="molecule type" value="Genomic_DNA"/>
</dbReference>
<gene>
    <name evidence="1" type="ORF">PVK06_005112</name>
</gene>
<keyword evidence="2" id="KW-1185">Reference proteome</keyword>
<reference evidence="1 2" key="1">
    <citation type="submission" date="2023-03" db="EMBL/GenBank/DDBJ databases">
        <title>WGS of Gossypium arboreum.</title>
        <authorList>
            <person name="Yu D."/>
        </authorList>
    </citation>
    <scope>NUCLEOTIDE SEQUENCE [LARGE SCALE GENOMIC DNA]</scope>
    <source>
        <tissue evidence="1">Leaf</tissue>
    </source>
</reference>
<comment type="caution">
    <text evidence="1">The sequence shown here is derived from an EMBL/GenBank/DDBJ whole genome shotgun (WGS) entry which is preliminary data.</text>
</comment>
<dbReference type="Proteomes" id="UP001358586">
    <property type="component" value="Chromosome 2"/>
</dbReference>
<accession>A0ABR0QTR7</accession>
<proteinExistence type="predicted"/>
<sequence>MPIWSFLVVIVLGRTLDDDRRSFAGMVNVEEGYTDVGRWCVVVENMGSGG</sequence>